<accession>A0A0X3UZD9</accession>
<sequence length="131" mass="14121">MAGHWGYLRAVAEALEAAGLPVADWRADPGVPRDGWIPFDRGRPSVVTWEHDQAGLSWSEVDGWSLLLINTPGRRTAVRLAVPLVAAPFSLVRAVADQAGHILQPGDSPTSMDFDGPPGTPEFEHALSRYA</sequence>
<dbReference type="EMBL" id="LLZH01000071">
    <property type="protein sequence ID" value="KUL37617.1"/>
    <property type="molecule type" value="Genomic_DNA"/>
</dbReference>
<feature type="region of interest" description="Disordered" evidence="1">
    <location>
        <begin position="102"/>
        <end position="131"/>
    </location>
</feature>
<name>A0A0X3UZD9_9ACTN</name>
<evidence type="ECO:0000259" key="2">
    <source>
        <dbReference type="Pfam" id="PF19809"/>
    </source>
</evidence>
<dbReference type="InterPro" id="IPR046259">
    <property type="entry name" value="DUF6292"/>
</dbReference>
<reference evidence="3 4" key="1">
    <citation type="submission" date="2015-10" db="EMBL/GenBank/DDBJ databases">
        <authorList>
            <person name="Gilbert D.G."/>
        </authorList>
    </citation>
    <scope>NUCLEOTIDE SEQUENCE [LARGE SCALE GENOMIC DNA]</scope>
    <source>
        <strain evidence="3 4">NRRL B-16712</strain>
    </source>
</reference>
<organism evidence="3 4">
    <name type="scientific">Actinoplanes awajinensis subsp. mycoplanecinus</name>
    <dbReference type="NCBI Taxonomy" id="135947"/>
    <lineage>
        <taxon>Bacteria</taxon>
        <taxon>Bacillati</taxon>
        <taxon>Actinomycetota</taxon>
        <taxon>Actinomycetes</taxon>
        <taxon>Micromonosporales</taxon>
        <taxon>Micromonosporaceae</taxon>
        <taxon>Actinoplanes</taxon>
    </lineage>
</organism>
<evidence type="ECO:0000313" key="3">
    <source>
        <dbReference type="EMBL" id="KUL37617.1"/>
    </source>
</evidence>
<dbReference type="AlphaFoldDB" id="A0A0X3UZD9"/>
<dbReference type="Proteomes" id="UP000053244">
    <property type="component" value="Unassembled WGS sequence"/>
</dbReference>
<protein>
    <recommendedName>
        <fullName evidence="2">DUF6292 domain-containing protein</fullName>
    </recommendedName>
</protein>
<comment type="caution">
    <text evidence="3">The sequence shown here is derived from an EMBL/GenBank/DDBJ whole genome shotgun (WGS) entry which is preliminary data.</text>
</comment>
<feature type="domain" description="DUF6292" evidence="2">
    <location>
        <begin position="7"/>
        <end position="97"/>
    </location>
</feature>
<proteinExistence type="predicted"/>
<evidence type="ECO:0000256" key="1">
    <source>
        <dbReference type="SAM" id="MobiDB-lite"/>
    </source>
</evidence>
<feature type="compositionally biased region" description="Basic and acidic residues" evidence="1">
    <location>
        <begin position="122"/>
        <end position="131"/>
    </location>
</feature>
<keyword evidence="4" id="KW-1185">Reference proteome</keyword>
<dbReference type="Pfam" id="PF19809">
    <property type="entry name" value="DUF6292"/>
    <property type="match status" value="1"/>
</dbReference>
<gene>
    <name evidence="3" type="ORF">ADL15_11370</name>
</gene>
<evidence type="ECO:0000313" key="4">
    <source>
        <dbReference type="Proteomes" id="UP000053244"/>
    </source>
</evidence>